<reference evidence="1 2" key="1">
    <citation type="submission" date="2019-06" db="EMBL/GenBank/DDBJ databases">
        <title>Whole genome shotgun sequence of Pseudonocardia hydrocarbonoxydans NBRC 14498.</title>
        <authorList>
            <person name="Hosoyama A."/>
            <person name="Uohara A."/>
            <person name="Ohji S."/>
            <person name="Ichikawa N."/>
        </authorList>
    </citation>
    <scope>NUCLEOTIDE SEQUENCE [LARGE SCALE GENOMIC DNA]</scope>
    <source>
        <strain evidence="1 2">NBRC 14498</strain>
    </source>
</reference>
<accession>A0A4Y3WJY2</accession>
<keyword evidence="2" id="KW-1185">Reference proteome</keyword>
<organism evidence="1 2">
    <name type="scientific">Pseudonocardia hydrocarbonoxydans</name>
    <dbReference type="NCBI Taxonomy" id="76726"/>
    <lineage>
        <taxon>Bacteria</taxon>
        <taxon>Bacillati</taxon>
        <taxon>Actinomycetota</taxon>
        <taxon>Actinomycetes</taxon>
        <taxon>Pseudonocardiales</taxon>
        <taxon>Pseudonocardiaceae</taxon>
        <taxon>Pseudonocardia</taxon>
    </lineage>
</organism>
<comment type="caution">
    <text evidence="1">The sequence shown here is derived from an EMBL/GenBank/DDBJ whole genome shotgun (WGS) entry which is preliminary data.</text>
</comment>
<dbReference type="OrthoDB" id="4170613at2"/>
<proteinExistence type="predicted"/>
<evidence type="ECO:0000313" key="2">
    <source>
        <dbReference type="Proteomes" id="UP000320338"/>
    </source>
</evidence>
<dbReference type="Proteomes" id="UP000320338">
    <property type="component" value="Unassembled WGS sequence"/>
</dbReference>
<gene>
    <name evidence="1" type="ORF">PHY01_13380</name>
</gene>
<dbReference type="EMBL" id="BJNG01000013">
    <property type="protein sequence ID" value="GEC19055.1"/>
    <property type="molecule type" value="Genomic_DNA"/>
</dbReference>
<protein>
    <submittedName>
        <fullName evidence="1">Uncharacterized protein</fullName>
    </submittedName>
</protein>
<name>A0A4Y3WJY2_9PSEU</name>
<dbReference type="AlphaFoldDB" id="A0A4Y3WJY2"/>
<dbReference type="RefSeq" id="WP_141277653.1">
    <property type="nucleotide sequence ID" value="NZ_BAAARZ010000051.1"/>
</dbReference>
<evidence type="ECO:0000313" key="1">
    <source>
        <dbReference type="EMBL" id="GEC19055.1"/>
    </source>
</evidence>
<sequence length="170" mass="18632">MQVRFTRTGERRYSVTVARPAGGPVAVDPAPGFHPQIPHDLAHFVVERHLGLRGGIYGSLAAGGDAGMFRPVDEPYTRKWGRRNAQRTDGPDMLRSERLAGLLQAAWEVRHGGRRTPPGVRAWMDGAGADVDAATLRELVDRLDELAARWRALPVGGSLDLDWPDAPGRR</sequence>